<reference evidence="1" key="1">
    <citation type="submission" date="2022-04" db="EMBL/GenBank/DDBJ databases">
        <title>Genome of the entomopathogenic fungus Entomophthora muscae.</title>
        <authorList>
            <person name="Elya C."/>
            <person name="Lovett B.R."/>
            <person name="Lee E."/>
            <person name="Macias A.M."/>
            <person name="Hajek A.E."/>
            <person name="De Bivort B.L."/>
            <person name="Kasson M.T."/>
            <person name="De Fine Licht H.H."/>
            <person name="Stajich J.E."/>
        </authorList>
    </citation>
    <scope>NUCLEOTIDE SEQUENCE</scope>
    <source>
        <strain evidence="1">Berkeley</strain>
    </source>
</reference>
<comment type="caution">
    <text evidence="1">The sequence shown here is derived from an EMBL/GenBank/DDBJ whole genome shotgun (WGS) entry which is preliminary data.</text>
</comment>
<proteinExistence type="predicted"/>
<accession>A0ACC2RW76</accession>
<keyword evidence="2" id="KW-1185">Reference proteome</keyword>
<organism evidence="1 2">
    <name type="scientific">Entomophthora muscae</name>
    <dbReference type="NCBI Taxonomy" id="34485"/>
    <lineage>
        <taxon>Eukaryota</taxon>
        <taxon>Fungi</taxon>
        <taxon>Fungi incertae sedis</taxon>
        <taxon>Zoopagomycota</taxon>
        <taxon>Entomophthoromycotina</taxon>
        <taxon>Entomophthoromycetes</taxon>
        <taxon>Entomophthorales</taxon>
        <taxon>Entomophthoraceae</taxon>
        <taxon>Entomophthora</taxon>
    </lineage>
</organism>
<gene>
    <name evidence="1" type="primary">PAB1_3</name>
    <name evidence="1" type="ORF">DSO57_1015569</name>
</gene>
<name>A0ACC2RW76_9FUNG</name>
<dbReference type="Proteomes" id="UP001165960">
    <property type="component" value="Unassembled WGS sequence"/>
</dbReference>
<evidence type="ECO:0000313" key="1">
    <source>
        <dbReference type="EMBL" id="KAJ9054361.1"/>
    </source>
</evidence>
<evidence type="ECO:0000313" key="2">
    <source>
        <dbReference type="Proteomes" id="UP001165960"/>
    </source>
</evidence>
<sequence>MPAVATPQPTVLASNAAAFKPATQVYGSAPLPIATVNNSSTASLYVGDLNEYVTESNLFELFSCVGPVASIRVCRDKATRRSLGYAYVNYHVPADAERAIEMLNHSPIQGKPVRVMASQRDPTLRKESNANIFIKNLDSAIDNKALNDTFSAFGKVISCKVATEDGISKGYGFVQFKNHEDAELAIQKLNGMQLNSQVVYVAFHESSKERESKSNKAHATFTNVYVKGLSPSVTSEQLSELFSKYGPVTSCLVQFASDGKSKEFGFVNFQAHDDAVAAIEALNESDFHGNKILVCRAQKKSERDLELRKKFQAIKQEKILKAQGANVYIKNLEPEITEERVSAAFSAFGTITSCKIMVDEKNKSRGFGFVSYSSPIEANKAVAEMNNAVLATKPLYVNFAQRKEDRRSQLEAQHSVPIPMSMGAPMYPNAIFYPPSPNYPPPAQPGMIYPQVNMMPPRPRWNNAQQLVPAQYAPTMAVPQSPQPRSPRQPRTNNRGNNRQNHRQHATPAPTSLPDPKPASPTRLTASSLAAASPEVQKQIIGEQLYTLIMAINEDFAGKITGMLLEMDNGELLHLIENAEALNQKVAEALSVLGVSA</sequence>
<protein>
    <submittedName>
        <fullName evidence="1">Protein phosphatase PP2A regulatory subunit B</fullName>
    </submittedName>
</protein>
<dbReference type="EMBL" id="QTSX02006451">
    <property type="protein sequence ID" value="KAJ9054361.1"/>
    <property type="molecule type" value="Genomic_DNA"/>
</dbReference>